<evidence type="ECO:0000256" key="1">
    <source>
        <dbReference type="SAM" id="MobiDB-lite"/>
    </source>
</evidence>
<dbReference type="CDD" id="cd04301">
    <property type="entry name" value="NAT_SF"/>
    <property type="match status" value="1"/>
</dbReference>
<dbReference type="InterPro" id="IPR016181">
    <property type="entry name" value="Acyl_CoA_acyltransferase"/>
</dbReference>
<dbReference type="GO" id="GO:0016747">
    <property type="term" value="F:acyltransferase activity, transferring groups other than amino-acyl groups"/>
    <property type="evidence" value="ECO:0007669"/>
    <property type="project" value="InterPro"/>
</dbReference>
<feature type="domain" description="N-acetyltransferase" evidence="2">
    <location>
        <begin position="27"/>
        <end position="195"/>
    </location>
</feature>
<dbReference type="EMBL" id="JAVYJV010000016">
    <property type="protein sequence ID" value="KAK4350227.1"/>
    <property type="molecule type" value="Genomic_DNA"/>
</dbReference>
<dbReference type="PANTHER" id="PTHR47370">
    <property type="entry name" value="ACYL-COA N-ACYLTRANSFERASES (NAT) SUPERFAMILY PROTEIN"/>
    <property type="match status" value="1"/>
</dbReference>
<feature type="region of interest" description="Disordered" evidence="1">
    <location>
        <begin position="494"/>
        <end position="519"/>
    </location>
</feature>
<evidence type="ECO:0000313" key="3">
    <source>
        <dbReference type="EMBL" id="KAK4350227.1"/>
    </source>
</evidence>
<comment type="caution">
    <text evidence="3">The sequence shown here is derived from an EMBL/GenBank/DDBJ whole genome shotgun (WGS) entry which is preliminary data.</text>
</comment>
<feature type="compositionally biased region" description="Basic and acidic residues" evidence="1">
    <location>
        <begin position="494"/>
        <end position="503"/>
    </location>
</feature>
<dbReference type="InterPro" id="IPR052810">
    <property type="entry name" value="Plant_NAT"/>
</dbReference>
<dbReference type="FunFam" id="3.40.630.30:FF:000116">
    <property type="entry name" value="Putative N-acetyltransferase HLS1"/>
    <property type="match status" value="1"/>
</dbReference>
<gene>
    <name evidence="3" type="ORF">RND71_029540</name>
</gene>
<dbReference type="PROSITE" id="PS51186">
    <property type="entry name" value="GNAT"/>
    <property type="match status" value="1"/>
</dbReference>
<dbReference type="SUPFAM" id="SSF55729">
    <property type="entry name" value="Acyl-CoA N-acyltransferases (Nat)"/>
    <property type="match status" value="1"/>
</dbReference>
<accession>A0AAE1V0A4</accession>
<dbReference type="PANTHER" id="PTHR47370:SF6">
    <property type="entry name" value="N-ACETYLTRANSFERASE HLS1-RELATED"/>
    <property type="match status" value="1"/>
</dbReference>
<dbReference type="Proteomes" id="UP001291623">
    <property type="component" value="Unassembled WGS sequence"/>
</dbReference>
<reference evidence="3" key="1">
    <citation type="submission" date="2023-12" db="EMBL/GenBank/DDBJ databases">
        <title>Genome assembly of Anisodus tanguticus.</title>
        <authorList>
            <person name="Wang Y.-J."/>
        </authorList>
    </citation>
    <scope>NUCLEOTIDE SEQUENCE</scope>
    <source>
        <strain evidence="3">KB-2021</strain>
        <tissue evidence="3">Leaf</tissue>
    </source>
</reference>
<dbReference type="AlphaFoldDB" id="A0AAE1V0A4"/>
<keyword evidence="4" id="KW-1185">Reference proteome</keyword>
<proteinExistence type="predicted"/>
<dbReference type="Gene3D" id="3.40.630.30">
    <property type="match status" value="1"/>
</dbReference>
<sequence>MSLKISAENLAAYDNYHLPEDNKKTLVIVRQYDEERDKLAVEELEGQCDFGQRGQPSLFTDLMGDPISRIRNLPLHVMLVAEYGEDREIVGIIRGCIKTVTRGNKGSIPCPVYVKVAYILGLRVSSHHRRLGIGTKLVEKLEEWSRNNGAKYAYMATDSNNQASIKLFTSKCNYEKFRTPSVLVQPVHAHYKPIASDIAIVRVSPQLSESFYRRIFTNSEFFPKDINHILDNKLNFGTFMAVPKKTLLKWDPKSGSFPPTFAILSIWNTKDVYKLQVRGVSSLKYACCLGTRALDSWMPWLRVPSIPNIFKTFGFYLLYGIHMEGKEGPRLMKSICNFAHNMGRNDRDCRLLVSEVGLDDPVREAIPRWNKFSWGDLWCMKKLDVSESPDNWVESRASSSSVIFVDPRNIPVIYTQYTRMYITGKWNSGPARKPSSGADLGAHCRIVHNSIGINSTTRINSRRHQWRTWAASFIQSAWRRHMRRKIAELRHNEEMEEDGFKENDDGETELTPMLHKAPE</sequence>
<dbReference type="InterPro" id="IPR000182">
    <property type="entry name" value="GNAT_dom"/>
</dbReference>
<name>A0AAE1V0A4_9SOLA</name>
<evidence type="ECO:0000313" key="4">
    <source>
        <dbReference type="Proteomes" id="UP001291623"/>
    </source>
</evidence>
<dbReference type="Pfam" id="PF00583">
    <property type="entry name" value="Acetyltransf_1"/>
    <property type="match status" value="1"/>
</dbReference>
<organism evidence="3 4">
    <name type="scientific">Anisodus tanguticus</name>
    <dbReference type="NCBI Taxonomy" id="243964"/>
    <lineage>
        <taxon>Eukaryota</taxon>
        <taxon>Viridiplantae</taxon>
        <taxon>Streptophyta</taxon>
        <taxon>Embryophyta</taxon>
        <taxon>Tracheophyta</taxon>
        <taxon>Spermatophyta</taxon>
        <taxon>Magnoliopsida</taxon>
        <taxon>eudicotyledons</taxon>
        <taxon>Gunneridae</taxon>
        <taxon>Pentapetalae</taxon>
        <taxon>asterids</taxon>
        <taxon>lamiids</taxon>
        <taxon>Solanales</taxon>
        <taxon>Solanaceae</taxon>
        <taxon>Solanoideae</taxon>
        <taxon>Hyoscyameae</taxon>
        <taxon>Anisodus</taxon>
    </lineage>
</organism>
<evidence type="ECO:0000259" key="2">
    <source>
        <dbReference type="PROSITE" id="PS51186"/>
    </source>
</evidence>
<dbReference type="PROSITE" id="PS50096">
    <property type="entry name" value="IQ"/>
    <property type="match status" value="1"/>
</dbReference>
<protein>
    <recommendedName>
        <fullName evidence="2">N-acetyltransferase domain-containing protein</fullName>
    </recommendedName>
</protein>